<dbReference type="InterPro" id="IPR036429">
    <property type="entry name" value="SpoA-like_sf"/>
</dbReference>
<evidence type="ECO:0000313" key="4">
    <source>
        <dbReference type="Proteomes" id="UP000278756"/>
    </source>
</evidence>
<keyword evidence="3" id="KW-0966">Cell projection</keyword>
<dbReference type="PANTHER" id="PTHR30034:SF6">
    <property type="entry name" value="YOP PROTEINS TRANSLOCATION PROTEIN Q"/>
    <property type="match status" value="1"/>
</dbReference>
<evidence type="ECO:0000256" key="1">
    <source>
        <dbReference type="ARBA" id="ARBA00009226"/>
    </source>
</evidence>
<dbReference type="SUPFAM" id="SSF101801">
    <property type="entry name" value="Surface presentation of antigens (SPOA)"/>
    <property type="match status" value="1"/>
</dbReference>
<dbReference type="Gene3D" id="2.30.330.10">
    <property type="entry name" value="SpoA-like"/>
    <property type="match status" value="1"/>
</dbReference>
<dbReference type="RefSeq" id="WP_013478892.1">
    <property type="nucleotide sequence ID" value="NZ_AP018827.1"/>
</dbReference>
<dbReference type="InterPro" id="IPR001172">
    <property type="entry name" value="FliN_T3SS_HrcQb"/>
</dbReference>
<dbReference type="OMA" id="IHMLLRM"/>
<feature type="domain" description="Flagellar motor switch protein FliN-like C-terminal" evidence="2">
    <location>
        <begin position="13"/>
        <end position="82"/>
    </location>
</feature>
<dbReference type="Proteomes" id="UP000278756">
    <property type="component" value="Chromosome 1"/>
</dbReference>
<keyword evidence="3" id="KW-0969">Cilium</keyword>
<accession>A0A3G9FYF5</accession>
<comment type="similarity">
    <text evidence="1">Belongs to the FliN/MopA/SpaO family.</text>
</comment>
<reference evidence="4" key="2">
    <citation type="journal article" date="2017" name="Plant Physiol. Biochem.">
        <title>Differential oxidative and antioxidative response of duckweed Lemna minor toward plant growth promoting/inhibiting bacteria.</title>
        <authorList>
            <person name="Ishizawa H."/>
            <person name="Kuroda M."/>
            <person name="Morikawa M."/>
            <person name="Ike M."/>
        </authorList>
    </citation>
    <scope>NUCLEOTIDE SEQUENCE [LARGE SCALE GENOMIC DNA]</scope>
    <source>
        <strain evidence="4">M6</strain>
    </source>
</reference>
<gene>
    <name evidence="3" type="ORF">EM6_0730</name>
</gene>
<evidence type="ECO:0000259" key="2">
    <source>
        <dbReference type="Pfam" id="PF01052"/>
    </source>
</evidence>
<reference evidence="4" key="1">
    <citation type="journal article" date="2017" name="Biotechnol. Biofuels">
        <title>Evaluation of environmental bacterial communities as a factor affecting the growth of duckweed Lemna minor.</title>
        <authorList>
            <person name="Ishizawa H."/>
            <person name="Kuroda M."/>
            <person name="Morikawa M."/>
            <person name="Ike M."/>
        </authorList>
    </citation>
    <scope>NUCLEOTIDE SEQUENCE [LARGE SCALE GENOMIC DNA]</scope>
    <source>
        <strain evidence="4">M6</strain>
    </source>
</reference>
<organism evidence="3 4">
    <name type="scientific">Asticcacaulis excentricus</name>
    <dbReference type="NCBI Taxonomy" id="78587"/>
    <lineage>
        <taxon>Bacteria</taxon>
        <taxon>Pseudomonadati</taxon>
        <taxon>Pseudomonadota</taxon>
        <taxon>Alphaproteobacteria</taxon>
        <taxon>Caulobacterales</taxon>
        <taxon>Caulobacteraceae</taxon>
        <taxon>Asticcacaulis</taxon>
    </lineage>
</organism>
<dbReference type="GO" id="GO:0071978">
    <property type="term" value="P:bacterial-type flagellum-dependent swarming motility"/>
    <property type="evidence" value="ECO:0007669"/>
    <property type="project" value="TreeGrafter"/>
</dbReference>
<dbReference type="PRINTS" id="PR00956">
    <property type="entry name" value="FLGMOTORFLIN"/>
</dbReference>
<keyword evidence="3" id="KW-0282">Flagellum</keyword>
<dbReference type="PANTHER" id="PTHR30034">
    <property type="entry name" value="FLAGELLAR MOTOR SWITCH PROTEIN FLIM"/>
    <property type="match status" value="1"/>
</dbReference>
<evidence type="ECO:0000313" key="3">
    <source>
        <dbReference type="EMBL" id="BBF80152.1"/>
    </source>
</evidence>
<sequence>MGIQGIKSSVSSQVNSVPVEISVLLGRSVLPMQQLLRMGRGAVIPLDAREHDEVWILANNHPVARGEIQIFEEKISIVVTRPANVYDFMALGN</sequence>
<dbReference type="AlphaFoldDB" id="A0A3G9FYF5"/>
<proteinExistence type="inferred from homology"/>
<dbReference type="Pfam" id="PF01052">
    <property type="entry name" value="FliMN_C"/>
    <property type="match status" value="1"/>
</dbReference>
<dbReference type="InterPro" id="IPR001543">
    <property type="entry name" value="FliN-like_C"/>
</dbReference>
<dbReference type="GO" id="GO:0009425">
    <property type="term" value="C:bacterial-type flagellum basal body"/>
    <property type="evidence" value="ECO:0007669"/>
    <property type="project" value="InterPro"/>
</dbReference>
<dbReference type="EMBL" id="AP018827">
    <property type="protein sequence ID" value="BBF80152.1"/>
    <property type="molecule type" value="Genomic_DNA"/>
</dbReference>
<dbReference type="GO" id="GO:0003774">
    <property type="term" value="F:cytoskeletal motor activity"/>
    <property type="evidence" value="ECO:0007669"/>
    <property type="project" value="InterPro"/>
</dbReference>
<protein>
    <submittedName>
        <fullName evidence="3">Flagellar motor switch protein FliN</fullName>
    </submittedName>
</protein>
<dbReference type="GO" id="GO:0050918">
    <property type="term" value="P:positive chemotaxis"/>
    <property type="evidence" value="ECO:0007669"/>
    <property type="project" value="TreeGrafter"/>
</dbReference>
<name>A0A3G9FYF5_9CAUL</name>